<dbReference type="InterPro" id="IPR011429">
    <property type="entry name" value="Cyt_c_Planctomycete-type"/>
</dbReference>
<evidence type="ECO:0000256" key="3">
    <source>
        <dbReference type="ARBA" id="ARBA00023004"/>
    </source>
</evidence>
<dbReference type="InterPro" id="IPR022655">
    <property type="entry name" value="DUF1553"/>
</dbReference>
<evidence type="ECO:0000256" key="4">
    <source>
        <dbReference type="PROSITE-ProRule" id="PRU00433"/>
    </source>
</evidence>
<dbReference type="SUPFAM" id="SSF46626">
    <property type="entry name" value="Cytochrome c"/>
    <property type="match status" value="1"/>
</dbReference>
<dbReference type="EMBL" id="AANZ01000014">
    <property type="protein sequence ID" value="EAQ79266.1"/>
    <property type="molecule type" value="Genomic_DNA"/>
</dbReference>
<dbReference type="GO" id="GO:0009055">
    <property type="term" value="F:electron transfer activity"/>
    <property type="evidence" value="ECO:0007669"/>
    <property type="project" value="InterPro"/>
</dbReference>
<evidence type="ECO:0000313" key="7">
    <source>
        <dbReference type="Proteomes" id="UP000004358"/>
    </source>
</evidence>
<organism evidence="6 7">
    <name type="scientific">Blastopirellula marina DSM 3645</name>
    <dbReference type="NCBI Taxonomy" id="314230"/>
    <lineage>
        <taxon>Bacteria</taxon>
        <taxon>Pseudomonadati</taxon>
        <taxon>Planctomycetota</taxon>
        <taxon>Planctomycetia</taxon>
        <taxon>Pirellulales</taxon>
        <taxon>Pirellulaceae</taxon>
        <taxon>Blastopirellula</taxon>
    </lineage>
</organism>
<dbReference type="InterPro" id="IPR011444">
    <property type="entry name" value="DUF1549"/>
</dbReference>
<gene>
    <name evidence="6" type="ORF">DSM3645_02283</name>
</gene>
<dbReference type="OrthoDB" id="127107at2"/>
<keyword evidence="1 4" id="KW-0349">Heme</keyword>
<evidence type="ECO:0000313" key="6">
    <source>
        <dbReference type="EMBL" id="EAQ79266.1"/>
    </source>
</evidence>
<sequence length="833" mass="92645">MSTPRCYRRSLCWIALLWILPTLRLSPCESRAAEPPAPSSDDLKFFEAKIRPLLVSKCIDCHGEDTQESALRLDTYAGMLGGGTSGPAIVPGSLDESLLLTAVSFKHELLQMPPDGKLADDEIQLLRQWVEKGAPHPESGDAGSITPRRGAIDLEEARKYWAFQPIVRPEVPEVEGQPAKPNPIDAFTFSHLQKQGLTPSAAADKRTLLRRATLDLIGLPPTPEEIAAFLADETPSAFEHVIDRLLSSRRYGERWGRHWLDVVRYADSNGLDENQGFVDAWRYRNYVIDAMNADKPYDRFLQEQVAGDLLEKDERHGEASGDYSAVIATGFLTLGPKVLAEKDPVKMEMDIIDEQIDTFSQAFLGMTIACARCHDHKFDPIYTADYYALAGIFKSTKSMQNYTVIAKYNERTLATDEEIKRKTELDAQRKAKETELAAQVKAANAALLKEIGAAADSAVPADAEQKYPEETKTQLAKLRKEIAQLTADAPELPTAMAVEEGTAADTQIHVRGSHLMLGRSVERGVPAVMNRSGALKIGESESGRLQLARWLTSEENPLTARVAVNRIWGWHFGEALAPTTDNFGRLGEAPTQPELLDWLAVELRENGWSIKKLQKQIMLSETYQFSSQAIAENEQLDPENKAHWRANVQRLDAESLRDSLLAVSGLLDTSRGESVLDLPKWKLVFDHTSKDATTYDTFRRSIYLPVIRNNMYDGFSLFDFATADVTTGSRGTSTVAPQALYAMNSELFLSASEGLAKRLIEEFPSDAEARVPRLYEIALGRLPQPHEVERLLKYASQLEPLLQTDAKIEDPHLAAWSAVCQSVLASNEFSYVE</sequence>
<evidence type="ECO:0000256" key="2">
    <source>
        <dbReference type="ARBA" id="ARBA00022723"/>
    </source>
</evidence>
<dbReference type="PANTHER" id="PTHR35889:SF3">
    <property type="entry name" value="F-BOX DOMAIN-CONTAINING PROTEIN"/>
    <property type="match status" value="1"/>
</dbReference>
<proteinExistence type="predicted"/>
<keyword evidence="2 4" id="KW-0479">Metal-binding</keyword>
<dbReference type="GO" id="GO:0046872">
    <property type="term" value="F:metal ion binding"/>
    <property type="evidence" value="ECO:0007669"/>
    <property type="project" value="UniProtKB-KW"/>
</dbReference>
<comment type="caution">
    <text evidence="6">The sequence shown here is derived from an EMBL/GenBank/DDBJ whole genome shotgun (WGS) entry which is preliminary data.</text>
</comment>
<feature type="domain" description="Cytochrome c" evidence="5">
    <location>
        <begin position="37"/>
        <end position="134"/>
    </location>
</feature>
<dbReference type="Pfam" id="PF07587">
    <property type="entry name" value="PSD1"/>
    <property type="match status" value="1"/>
</dbReference>
<accession>A3ZVC0</accession>
<dbReference type="eggNOG" id="COG2010">
    <property type="taxonomic scope" value="Bacteria"/>
</dbReference>
<dbReference type="InterPro" id="IPR036909">
    <property type="entry name" value="Cyt_c-like_dom_sf"/>
</dbReference>
<dbReference type="RefSeq" id="WP_002654051.1">
    <property type="nucleotide sequence ID" value="NZ_CH672377.1"/>
</dbReference>
<dbReference type="PROSITE" id="PS51007">
    <property type="entry name" value="CYTC"/>
    <property type="match status" value="1"/>
</dbReference>
<evidence type="ECO:0000259" key="5">
    <source>
        <dbReference type="PROSITE" id="PS51007"/>
    </source>
</evidence>
<dbReference type="Pfam" id="PF07583">
    <property type="entry name" value="PSCyt2"/>
    <property type="match status" value="1"/>
</dbReference>
<protein>
    <recommendedName>
        <fullName evidence="5">Cytochrome c domain-containing protein</fullName>
    </recommendedName>
</protein>
<dbReference type="InterPro" id="IPR009056">
    <property type="entry name" value="Cyt_c-like_dom"/>
</dbReference>
<dbReference type="STRING" id="314230.DSM3645_02283"/>
<dbReference type="Pfam" id="PF07635">
    <property type="entry name" value="PSCyt1"/>
    <property type="match status" value="1"/>
</dbReference>
<dbReference type="AlphaFoldDB" id="A3ZVC0"/>
<name>A3ZVC0_9BACT</name>
<dbReference type="HOGENOM" id="CLU_005632_1_0_0"/>
<dbReference type="Proteomes" id="UP000004358">
    <property type="component" value="Unassembled WGS sequence"/>
</dbReference>
<evidence type="ECO:0000256" key="1">
    <source>
        <dbReference type="ARBA" id="ARBA00022617"/>
    </source>
</evidence>
<dbReference type="GO" id="GO:0020037">
    <property type="term" value="F:heme binding"/>
    <property type="evidence" value="ECO:0007669"/>
    <property type="project" value="InterPro"/>
</dbReference>
<reference evidence="6 7" key="1">
    <citation type="submission" date="2006-02" db="EMBL/GenBank/DDBJ databases">
        <authorList>
            <person name="Amann R."/>
            <person name="Ferriera S."/>
            <person name="Johnson J."/>
            <person name="Kravitz S."/>
            <person name="Halpern A."/>
            <person name="Remington K."/>
            <person name="Beeson K."/>
            <person name="Tran B."/>
            <person name="Rogers Y.-H."/>
            <person name="Friedman R."/>
            <person name="Venter J.C."/>
        </authorList>
    </citation>
    <scope>NUCLEOTIDE SEQUENCE [LARGE SCALE GENOMIC DNA]</scope>
    <source>
        <strain evidence="6 7">DSM 3645</strain>
    </source>
</reference>
<dbReference type="PANTHER" id="PTHR35889">
    <property type="entry name" value="CYCLOINULO-OLIGOSACCHARIDE FRUCTANOTRANSFERASE-RELATED"/>
    <property type="match status" value="1"/>
</dbReference>
<keyword evidence="3 4" id="KW-0408">Iron</keyword>